<sequence length="48" mass="5151">MASVVARDLRTGRIAAVRRSGLHIDSRVTPTADGRFVVEIARTAENAS</sequence>
<name>A0AA46PI58_9NOCA</name>
<protein>
    <submittedName>
        <fullName evidence="1">Uncharacterized protein</fullName>
    </submittedName>
</protein>
<dbReference type="Proteomes" id="UP001163947">
    <property type="component" value="Chromosome"/>
</dbReference>
<reference evidence="1" key="1">
    <citation type="submission" date="2022-09" db="EMBL/GenBank/DDBJ databases">
        <title>The genome sequence of Rhodococcus aetherivorans N1.</title>
        <authorList>
            <person name="Jiang W."/>
        </authorList>
    </citation>
    <scope>NUCLEOTIDE SEQUENCE</scope>
    <source>
        <strain evidence="1">N1</strain>
    </source>
</reference>
<dbReference type="EMBL" id="CP106982">
    <property type="protein sequence ID" value="UYF95562.1"/>
    <property type="molecule type" value="Genomic_DNA"/>
</dbReference>
<dbReference type="RefSeq" id="WP_006930801.1">
    <property type="nucleotide sequence ID" value="NZ_CM002177.1"/>
</dbReference>
<evidence type="ECO:0000313" key="1">
    <source>
        <dbReference type="EMBL" id="UYF95562.1"/>
    </source>
</evidence>
<proteinExistence type="predicted"/>
<evidence type="ECO:0000313" key="2">
    <source>
        <dbReference type="Proteomes" id="UP001163947"/>
    </source>
</evidence>
<dbReference type="AlphaFoldDB" id="A0AA46PI58"/>
<dbReference type="GeneID" id="83620215"/>
<accession>A0AA46PI58</accession>
<gene>
    <name evidence="1" type="ORF">OCS65_07320</name>
</gene>
<organism evidence="1 2">
    <name type="scientific">Rhodococcus aetherivorans</name>
    <dbReference type="NCBI Taxonomy" id="191292"/>
    <lineage>
        <taxon>Bacteria</taxon>
        <taxon>Bacillati</taxon>
        <taxon>Actinomycetota</taxon>
        <taxon>Actinomycetes</taxon>
        <taxon>Mycobacteriales</taxon>
        <taxon>Nocardiaceae</taxon>
        <taxon>Rhodococcus</taxon>
    </lineage>
</organism>